<dbReference type="PANTHER" id="PTHR10146:SF14">
    <property type="entry name" value="PYRIDOXAL PHOSPHATE HOMEOSTASIS PROTEIN"/>
    <property type="match status" value="1"/>
</dbReference>
<feature type="modified residue" description="N6-(pyridoxal phosphate)lysine" evidence="2 3">
    <location>
        <position position="41"/>
    </location>
</feature>
<dbReference type="FunFam" id="3.20.20.10:FF:000018">
    <property type="entry name" value="Pyridoxal phosphate homeostasis protein"/>
    <property type="match status" value="1"/>
</dbReference>
<dbReference type="OrthoDB" id="9804072at2"/>
<dbReference type="EMBL" id="CP010904">
    <property type="protein sequence ID" value="AKJ64311.1"/>
    <property type="molecule type" value="Genomic_DNA"/>
</dbReference>
<dbReference type="InterPro" id="IPR001608">
    <property type="entry name" value="Ala_racemase_N"/>
</dbReference>
<evidence type="ECO:0000256" key="2">
    <source>
        <dbReference type="HAMAP-Rule" id="MF_02087"/>
    </source>
</evidence>
<dbReference type="CDD" id="cd00635">
    <property type="entry name" value="PLPDE_III_YBL036c_like"/>
    <property type="match status" value="1"/>
</dbReference>
<dbReference type="SUPFAM" id="SSF51419">
    <property type="entry name" value="PLP-binding barrel"/>
    <property type="match status" value="1"/>
</dbReference>
<protein>
    <recommendedName>
        <fullName evidence="2">Pyridoxal phosphate homeostasis protein</fullName>
        <shortName evidence="2">PLP homeostasis protein</shortName>
    </recommendedName>
</protein>
<dbReference type="PANTHER" id="PTHR10146">
    <property type="entry name" value="PROLINE SYNTHETASE CO-TRANSCRIBED BACTERIAL HOMOLOG PROTEIN"/>
    <property type="match status" value="1"/>
</dbReference>
<dbReference type="RefSeq" id="WP_074041389.1">
    <property type="nucleotide sequence ID" value="NZ_CP010904.1"/>
</dbReference>
<dbReference type="KEGG" id="vbl:L21SP4_01057"/>
<evidence type="ECO:0000256" key="4">
    <source>
        <dbReference type="RuleBase" id="RU004514"/>
    </source>
</evidence>
<evidence type="ECO:0000313" key="7">
    <source>
        <dbReference type="Proteomes" id="UP000035268"/>
    </source>
</evidence>
<dbReference type="PATRIC" id="fig|1609981.3.peg.1105"/>
<comment type="function">
    <text evidence="2">Pyridoxal 5'-phosphate (PLP)-binding protein, which is involved in PLP homeostasis.</text>
</comment>
<keyword evidence="1 2" id="KW-0663">Pyridoxal phosphate</keyword>
<comment type="similarity">
    <text evidence="2 4">Belongs to the pyridoxal phosphate-binding protein YggS/PROSC family.</text>
</comment>
<dbReference type="GO" id="GO:0030170">
    <property type="term" value="F:pyridoxal phosphate binding"/>
    <property type="evidence" value="ECO:0007669"/>
    <property type="project" value="UniProtKB-UniRule"/>
</dbReference>
<sequence length="229" mass="24985">MMPAEGETIGTRIDTVRQRIAEACDRSGRDVAGVRLMAVSKTRTPEEIADAAECGLTLFGENKVQEAASKIVRCPGTLEWHLVGHLQRNKVRRALPLFTCIQSVDSRRLIDELDKHATGTTPVLLQINIAGEAAKHGADPAEARELVDAVNATARLEVHGLMTIPPFAPEPEKSRPWFAQLRELRDRLTAETGTPLPELSMGMSNDYAVAIEEGATLVRVGTAIFGKRK</sequence>
<dbReference type="NCBIfam" id="TIGR00044">
    <property type="entry name" value="YggS family pyridoxal phosphate-dependent enzyme"/>
    <property type="match status" value="1"/>
</dbReference>
<dbReference type="HAMAP" id="MF_02087">
    <property type="entry name" value="PLP_homeostasis"/>
    <property type="match status" value="1"/>
</dbReference>
<comment type="cofactor">
    <cofactor evidence="3">
        <name>pyridoxal 5'-phosphate</name>
        <dbReference type="ChEBI" id="CHEBI:597326"/>
    </cofactor>
</comment>
<evidence type="ECO:0000256" key="1">
    <source>
        <dbReference type="ARBA" id="ARBA00022898"/>
    </source>
</evidence>
<name>A0A0G3ECY4_9BACT</name>
<evidence type="ECO:0000256" key="3">
    <source>
        <dbReference type="PIRSR" id="PIRSR004848-1"/>
    </source>
</evidence>
<dbReference type="AlphaFoldDB" id="A0A0G3ECY4"/>
<accession>A0A0G3ECY4</accession>
<evidence type="ECO:0000313" key="6">
    <source>
        <dbReference type="EMBL" id="AKJ64311.1"/>
    </source>
</evidence>
<gene>
    <name evidence="6" type="ORF">L21SP4_01057</name>
</gene>
<dbReference type="Pfam" id="PF01168">
    <property type="entry name" value="Ala_racemase_N"/>
    <property type="match status" value="1"/>
</dbReference>
<evidence type="ECO:0000259" key="5">
    <source>
        <dbReference type="Pfam" id="PF01168"/>
    </source>
</evidence>
<reference evidence="7" key="1">
    <citation type="submission" date="2015-02" db="EMBL/GenBank/DDBJ databases">
        <title>Description and complete genome sequence of the first cultured representative of the subdivision 5 of the Verrucomicrobia phylum.</title>
        <authorList>
            <person name="Spring S."/>
            <person name="Bunk B."/>
            <person name="Sproer C."/>
            <person name="Klenk H.-P."/>
        </authorList>
    </citation>
    <scope>NUCLEOTIDE SEQUENCE [LARGE SCALE GENOMIC DNA]</scope>
    <source>
        <strain evidence="7">L21-Fru-AB</strain>
    </source>
</reference>
<proteinExistence type="inferred from homology"/>
<reference evidence="6 7" key="2">
    <citation type="journal article" date="2016" name="ISME J.">
        <title>Characterization of the first cultured representative of Verrucomicrobia subdivision 5 indicates the proposal of a novel phylum.</title>
        <authorList>
            <person name="Spring S."/>
            <person name="Bunk B."/>
            <person name="Sproer C."/>
            <person name="Schumann P."/>
            <person name="Rohde M."/>
            <person name="Tindall B.J."/>
            <person name="Klenk H.P."/>
        </authorList>
    </citation>
    <scope>NUCLEOTIDE SEQUENCE [LARGE SCALE GENOMIC DNA]</scope>
    <source>
        <strain evidence="6 7">L21-Fru-AB</strain>
    </source>
</reference>
<feature type="domain" description="Alanine racemase N-terminal" evidence="5">
    <location>
        <begin position="17"/>
        <end position="227"/>
    </location>
</feature>
<organism evidence="6 7">
    <name type="scientific">Kiritimatiella glycovorans</name>
    <dbReference type="NCBI Taxonomy" id="1307763"/>
    <lineage>
        <taxon>Bacteria</taxon>
        <taxon>Pseudomonadati</taxon>
        <taxon>Kiritimatiellota</taxon>
        <taxon>Kiritimatiellia</taxon>
        <taxon>Kiritimatiellales</taxon>
        <taxon>Kiritimatiellaceae</taxon>
        <taxon>Kiritimatiella</taxon>
    </lineage>
</organism>
<dbReference type="InterPro" id="IPR029066">
    <property type="entry name" value="PLP-binding_barrel"/>
</dbReference>
<dbReference type="PIRSF" id="PIRSF004848">
    <property type="entry name" value="YBL036c_PLPDEIII"/>
    <property type="match status" value="1"/>
</dbReference>
<dbReference type="Gene3D" id="3.20.20.10">
    <property type="entry name" value="Alanine racemase"/>
    <property type="match status" value="1"/>
</dbReference>
<keyword evidence="7" id="KW-1185">Reference proteome</keyword>
<dbReference type="STRING" id="1307763.L21SP4_01057"/>
<dbReference type="Proteomes" id="UP000035268">
    <property type="component" value="Chromosome"/>
</dbReference>
<dbReference type="InterPro" id="IPR011078">
    <property type="entry name" value="PyrdxlP_homeostasis"/>
</dbReference>